<reference evidence="2 3" key="1">
    <citation type="submission" date="2024-09" db="EMBL/GenBank/DDBJ databases">
        <title>Rethinking Asexuality: The Enigmatic Case of Functional Sexual Genes in Lepraria (Stereocaulaceae).</title>
        <authorList>
            <person name="Doellman M."/>
            <person name="Sun Y."/>
            <person name="Barcenas-Pena A."/>
            <person name="Lumbsch H.T."/>
            <person name="Grewe F."/>
        </authorList>
    </citation>
    <scope>NUCLEOTIDE SEQUENCE [LARGE SCALE GENOMIC DNA]</scope>
    <source>
        <strain evidence="2 3">Grewe 0041</strain>
    </source>
</reference>
<feature type="compositionally biased region" description="Acidic residues" evidence="1">
    <location>
        <begin position="55"/>
        <end position="76"/>
    </location>
</feature>
<organism evidence="2 3">
    <name type="scientific">Lepraria finkii</name>
    <dbReference type="NCBI Taxonomy" id="1340010"/>
    <lineage>
        <taxon>Eukaryota</taxon>
        <taxon>Fungi</taxon>
        <taxon>Dikarya</taxon>
        <taxon>Ascomycota</taxon>
        <taxon>Pezizomycotina</taxon>
        <taxon>Lecanoromycetes</taxon>
        <taxon>OSLEUM clade</taxon>
        <taxon>Lecanoromycetidae</taxon>
        <taxon>Lecanorales</taxon>
        <taxon>Lecanorineae</taxon>
        <taxon>Stereocaulaceae</taxon>
        <taxon>Lepraria</taxon>
    </lineage>
</organism>
<evidence type="ECO:0000256" key="1">
    <source>
        <dbReference type="SAM" id="MobiDB-lite"/>
    </source>
</evidence>
<protein>
    <submittedName>
        <fullName evidence="2">Uncharacterized protein</fullName>
    </submittedName>
</protein>
<dbReference type="Pfam" id="PF15370">
    <property type="entry name" value="NOPCHAP1"/>
    <property type="match status" value="1"/>
</dbReference>
<proteinExistence type="predicted"/>
<dbReference type="EMBL" id="JBHFEH010000029">
    <property type="protein sequence ID" value="KAL2052123.1"/>
    <property type="molecule type" value="Genomic_DNA"/>
</dbReference>
<gene>
    <name evidence="2" type="ORF">ABVK25_007565</name>
</gene>
<feature type="compositionally biased region" description="Basic and acidic residues" evidence="1">
    <location>
        <begin position="45"/>
        <end position="54"/>
    </location>
</feature>
<accession>A0ABR4B2K6</accession>
<evidence type="ECO:0000313" key="3">
    <source>
        <dbReference type="Proteomes" id="UP001590951"/>
    </source>
</evidence>
<feature type="compositionally biased region" description="Basic and acidic residues" evidence="1">
    <location>
        <begin position="10"/>
        <end position="25"/>
    </location>
</feature>
<comment type="caution">
    <text evidence="2">The sequence shown here is derived from an EMBL/GenBank/DDBJ whole genome shotgun (WGS) entry which is preliminary data.</text>
</comment>
<evidence type="ECO:0000313" key="2">
    <source>
        <dbReference type="EMBL" id="KAL2052123.1"/>
    </source>
</evidence>
<sequence length="102" mass="11491">MKSANEELELERAEGTLGERDIENVKEEEEEGKEYIEMDVGLGVLEERRNSIKEESEESESEVDAGDGDECGDEKEDIMGKLLGSQSRKAKRKIKIEDLSRG</sequence>
<feature type="region of interest" description="Disordered" evidence="1">
    <location>
        <begin position="1"/>
        <end position="83"/>
    </location>
</feature>
<dbReference type="Proteomes" id="UP001590951">
    <property type="component" value="Unassembled WGS sequence"/>
</dbReference>
<name>A0ABR4B2K6_9LECA</name>
<dbReference type="InterPro" id="IPR027921">
    <property type="entry name" value="NOPCHAP1"/>
</dbReference>
<keyword evidence="3" id="KW-1185">Reference proteome</keyword>